<reference evidence="8 9" key="1">
    <citation type="submission" date="2018-05" db="EMBL/GenBank/DDBJ databases">
        <title>Freshwater and sediment microbial communities from various areas in North America, analyzing microbe dynamics in response to fracking.</title>
        <authorList>
            <person name="Lamendella R."/>
        </authorList>
    </citation>
    <scope>NUCLEOTIDE SEQUENCE [LARGE SCALE GENOMIC DNA]</scope>
    <source>
        <strain evidence="8 9">125B1</strain>
    </source>
</reference>
<evidence type="ECO:0000256" key="6">
    <source>
        <dbReference type="SAM" id="MobiDB-lite"/>
    </source>
</evidence>
<feature type="domain" description="Sigma-54 factor interaction" evidence="7">
    <location>
        <begin position="10"/>
        <end position="240"/>
    </location>
</feature>
<evidence type="ECO:0000256" key="1">
    <source>
        <dbReference type="ARBA" id="ARBA00022741"/>
    </source>
</evidence>
<keyword evidence="9" id="KW-1185">Reference proteome</keyword>
<dbReference type="Proteomes" id="UP000246964">
    <property type="component" value="Unassembled WGS sequence"/>
</dbReference>
<comment type="caution">
    <text evidence="8">The sequence shown here is derived from an EMBL/GenBank/DDBJ whole genome shotgun (WGS) entry which is preliminary data.</text>
</comment>
<evidence type="ECO:0000259" key="7">
    <source>
        <dbReference type="PROSITE" id="PS50045"/>
    </source>
</evidence>
<dbReference type="FunFam" id="3.40.50.300:FF:000006">
    <property type="entry name" value="DNA-binding transcriptional regulator NtrC"/>
    <property type="match status" value="1"/>
</dbReference>
<feature type="region of interest" description="Disordered" evidence="6">
    <location>
        <begin position="264"/>
        <end position="307"/>
    </location>
</feature>
<dbReference type="PROSITE" id="PS50045">
    <property type="entry name" value="SIGMA54_INTERACT_4"/>
    <property type="match status" value="1"/>
</dbReference>
<feature type="compositionally biased region" description="Polar residues" evidence="6">
    <location>
        <begin position="272"/>
        <end position="307"/>
    </location>
</feature>
<dbReference type="OrthoDB" id="9804019at2"/>
<dbReference type="InterPro" id="IPR003593">
    <property type="entry name" value="AAA+_ATPase"/>
</dbReference>
<dbReference type="InterPro" id="IPR027417">
    <property type="entry name" value="P-loop_NTPase"/>
</dbReference>
<dbReference type="PANTHER" id="PTHR32071">
    <property type="entry name" value="TRANSCRIPTIONAL REGULATORY PROTEIN"/>
    <property type="match status" value="1"/>
</dbReference>
<keyword evidence="2" id="KW-0067">ATP-binding</keyword>
<dbReference type="STRING" id="519453.SAMN04488070_0614"/>
<dbReference type="CDD" id="cd00009">
    <property type="entry name" value="AAA"/>
    <property type="match status" value="1"/>
</dbReference>
<accession>A0A317QE58</accession>
<dbReference type="EMBL" id="QGTT01000002">
    <property type="protein sequence ID" value="PWW15221.1"/>
    <property type="molecule type" value="Genomic_DNA"/>
</dbReference>
<dbReference type="GO" id="GO:0005524">
    <property type="term" value="F:ATP binding"/>
    <property type="evidence" value="ECO:0007669"/>
    <property type="project" value="UniProtKB-KW"/>
</dbReference>
<evidence type="ECO:0000256" key="3">
    <source>
        <dbReference type="ARBA" id="ARBA00023015"/>
    </source>
</evidence>
<dbReference type="PANTHER" id="PTHR32071:SF38">
    <property type="entry name" value="PSP OPERON TRANSCRIPTIONAL ACTIVATOR"/>
    <property type="match status" value="1"/>
</dbReference>
<dbReference type="InterPro" id="IPR058031">
    <property type="entry name" value="AAA_lid_NorR"/>
</dbReference>
<evidence type="ECO:0000256" key="4">
    <source>
        <dbReference type="ARBA" id="ARBA00023125"/>
    </source>
</evidence>
<dbReference type="AlphaFoldDB" id="A0A317QE58"/>
<evidence type="ECO:0000256" key="5">
    <source>
        <dbReference type="ARBA" id="ARBA00023163"/>
    </source>
</evidence>
<gene>
    <name evidence="8" type="ORF">DET45_102226</name>
</gene>
<dbReference type="InterPro" id="IPR014317">
    <property type="entry name" value="Transcription_activator_PspF"/>
</dbReference>
<dbReference type="GO" id="GO:0006355">
    <property type="term" value="P:regulation of DNA-templated transcription"/>
    <property type="evidence" value="ECO:0007669"/>
    <property type="project" value="InterPro"/>
</dbReference>
<dbReference type="Pfam" id="PF00158">
    <property type="entry name" value="Sigma54_activat"/>
    <property type="match status" value="1"/>
</dbReference>
<protein>
    <submittedName>
        <fullName evidence="8">Fis family sigma54 specific transcriptional regulator</fullName>
    </submittedName>
</protein>
<keyword evidence="1" id="KW-0547">Nucleotide-binding</keyword>
<organism evidence="8 9">
    <name type="scientific">Pseudidiomarina maritima</name>
    <dbReference type="NCBI Taxonomy" id="519453"/>
    <lineage>
        <taxon>Bacteria</taxon>
        <taxon>Pseudomonadati</taxon>
        <taxon>Pseudomonadota</taxon>
        <taxon>Gammaproteobacteria</taxon>
        <taxon>Alteromonadales</taxon>
        <taxon>Idiomarinaceae</taxon>
        <taxon>Pseudidiomarina</taxon>
    </lineage>
</organism>
<dbReference type="Pfam" id="PF02954">
    <property type="entry name" value="HTH_8"/>
    <property type="match status" value="1"/>
</dbReference>
<evidence type="ECO:0000313" key="9">
    <source>
        <dbReference type="Proteomes" id="UP000246964"/>
    </source>
</evidence>
<keyword evidence="4" id="KW-0238">DNA-binding</keyword>
<proteinExistence type="predicted"/>
<dbReference type="PROSITE" id="PS00676">
    <property type="entry name" value="SIGMA54_INTERACT_2"/>
    <property type="match status" value="1"/>
</dbReference>
<evidence type="ECO:0000256" key="2">
    <source>
        <dbReference type="ARBA" id="ARBA00022840"/>
    </source>
</evidence>
<dbReference type="RefSeq" id="WP_110075158.1">
    <property type="nucleotide sequence ID" value="NZ_QGTT01000002.1"/>
</dbReference>
<dbReference type="SUPFAM" id="SSF46689">
    <property type="entry name" value="Homeodomain-like"/>
    <property type="match status" value="1"/>
</dbReference>
<dbReference type="InterPro" id="IPR009057">
    <property type="entry name" value="Homeodomain-like_sf"/>
</dbReference>
<dbReference type="Gene3D" id="1.10.8.60">
    <property type="match status" value="1"/>
</dbReference>
<dbReference type="Pfam" id="PF25601">
    <property type="entry name" value="AAA_lid_14"/>
    <property type="match status" value="1"/>
</dbReference>
<dbReference type="Gene3D" id="3.40.50.300">
    <property type="entry name" value="P-loop containing nucleotide triphosphate hydrolases"/>
    <property type="match status" value="1"/>
</dbReference>
<keyword evidence="3" id="KW-0805">Transcription regulation</keyword>
<name>A0A317QE58_9GAMM</name>
<sequence length="367" mass="41125">MSRFRDADNLLGQANSFLAVLEHVSQVAPLDKPVLIIGERGTGKELIAARLHYLSKRWQQNYIKLNCAALSESLLESELFGHEVGAFTGAQKRHEGRFERADGGSLFLDELANTSTLVQEKLLRVIEYGEFERVGGSKTVRVDVRLIAATNEDLPTLAAQGKFRADLLDRLAFDVITLPPLRERREDILQLAEHFAIQMARELGYELFSGFTEQARRTLLDYHWPGNVRELKNVVERSVYRLGSGQVPVQQIIIDPFASPYRPQAAAHRTNHGASPSATDKQPPASTDYVTDTTAEPPSSKDMSGSNLPDFNCGNIDFKQVSADFEVSLLQHALQQSQFNQKKTAELLGLTYHQLRGYLKKYQLLES</sequence>
<dbReference type="NCBIfam" id="TIGR02974">
    <property type="entry name" value="phageshock_pspF"/>
    <property type="match status" value="1"/>
</dbReference>
<dbReference type="GO" id="GO:0043565">
    <property type="term" value="F:sequence-specific DNA binding"/>
    <property type="evidence" value="ECO:0007669"/>
    <property type="project" value="InterPro"/>
</dbReference>
<dbReference type="PRINTS" id="PR01590">
    <property type="entry name" value="HTHFIS"/>
</dbReference>
<keyword evidence="5" id="KW-0804">Transcription</keyword>
<dbReference type="InterPro" id="IPR025943">
    <property type="entry name" value="Sigma_54_int_dom_ATP-bd_2"/>
</dbReference>
<dbReference type="InterPro" id="IPR002197">
    <property type="entry name" value="HTH_Fis"/>
</dbReference>
<dbReference type="InterPro" id="IPR025944">
    <property type="entry name" value="Sigma_54_int_dom_CS"/>
</dbReference>
<dbReference type="InterPro" id="IPR002078">
    <property type="entry name" value="Sigma_54_int"/>
</dbReference>
<dbReference type="SUPFAM" id="SSF52540">
    <property type="entry name" value="P-loop containing nucleoside triphosphate hydrolases"/>
    <property type="match status" value="1"/>
</dbReference>
<dbReference type="PROSITE" id="PS00688">
    <property type="entry name" value="SIGMA54_INTERACT_3"/>
    <property type="match status" value="1"/>
</dbReference>
<evidence type="ECO:0000313" key="8">
    <source>
        <dbReference type="EMBL" id="PWW15221.1"/>
    </source>
</evidence>
<dbReference type="Gene3D" id="1.10.10.60">
    <property type="entry name" value="Homeodomain-like"/>
    <property type="match status" value="1"/>
</dbReference>
<dbReference type="SMART" id="SM00382">
    <property type="entry name" value="AAA"/>
    <property type="match status" value="1"/>
</dbReference>